<dbReference type="AlphaFoldDB" id="A0A371BGF1"/>
<dbReference type="Gene3D" id="3.40.50.150">
    <property type="entry name" value="Vaccinia Virus protein VP39"/>
    <property type="match status" value="1"/>
</dbReference>
<dbReference type="InterPro" id="IPR041698">
    <property type="entry name" value="Methyltransf_25"/>
</dbReference>
<dbReference type="PANTHER" id="PTHR43591">
    <property type="entry name" value="METHYLTRANSFERASE"/>
    <property type="match status" value="1"/>
</dbReference>
<accession>A0A371BGF1</accession>
<dbReference type="SUPFAM" id="SSF53335">
    <property type="entry name" value="S-adenosyl-L-methionine-dependent methyltransferases"/>
    <property type="match status" value="1"/>
</dbReference>
<proteinExistence type="predicted"/>
<dbReference type="GO" id="GO:0032259">
    <property type="term" value="P:methylation"/>
    <property type="evidence" value="ECO:0007669"/>
    <property type="project" value="UniProtKB-KW"/>
</dbReference>
<keyword evidence="2" id="KW-0808">Transferase</keyword>
<organism evidence="2 3">
    <name type="scientific">Sphingorhabdus pulchriflava</name>
    <dbReference type="NCBI Taxonomy" id="2292257"/>
    <lineage>
        <taxon>Bacteria</taxon>
        <taxon>Pseudomonadati</taxon>
        <taxon>Pseudomonadota</taxon>
        <taxon>Alphaproteobacteria</taxon>
        <taxon>Sphingomonadales</taxon>
        <taxon>Sphingomonadaceae</taxon>
        <taxon>Sphingorhabdus</taxon>
    </lineage>
</organism>
<keyword evidence="3" id="KW-1185">Reference proteome</keyword>
<dbReference type="GO" id="GO:0008168">
    <property type="term" value="F:methyltransferase activity"/>
    <property type="evidence" value="ECO:0007669"/>
    <property type="project" value="UniProtKB-KW"/>
</dbReference>
<dbReference type="EMBL" id="QRGP01000001">
    <property type="protein sequence ID" value="RDV06672.1"/>
    <property type="molecule type" value="Genomic_DNA"/>
</dbReference>
<dbReference type="OrthoDB" id="9777638at2"/>
<evidence type="ECO:0000259" key="1">
    <source>
        <dbReference type="Pfam" id="PF13649"/>
    </source>
</evidence>
<dbReference type="PANTHER" id="PTHR43591:SF24">
    <property type="entry name" value="2-METHOXY-6-POLYPRENYL-1,4-BENZOQUINOL METHYLASE, MITOCHONDRIAL"/>
    <property type="match status" value="1"/>
</dbReference>
<dbReference type="CDD" id="cd02440">
    <property type="entry name" value="AdoMet_MTases"/>
    <property type="match status" value="1"/>
</dbReference>
<dbReference type="InterPro" id="IPR029063">
    <property type="entry name" value="SAM-dependent_MTases_sf"/>
</dbReference>
<dbReference type="RefSeq" id="WP_115548221.1">
    <property type="nucleotide sequence ID" value="NZ_QRGP01000001.1"/>
</dbReference>
<name>A0A371BGF1_9SPHN</name>
<protein>
    <submittedName>
        <fullName evidence="2">Class I SAM-dependent methyltransferase</fullName>
    </submittedName>
</protein>
<comment type="caution">
    <text evidence="2">The sequence shown here is derived from an EMBL/GenBank/DDBJ whole genome shotgun (WGS) entry which is preliminary data.</text>
</comment>
<keyword evidence="2" id="KW-0489">Methyltransferase</keyword>
<feature type="domain" description="Methyltransferase" evidence="1">
    <location>
        <begin position="46"/>
        <end position="132"/>
    </location>
</feature>
<evidence type="ECO:0000313" key="2">
    <source>
        <dbReference type="EMBL" id="RDV06672.1"/>
    </source>
</evidence>
<dbReference type="Pfam" id="PF13649">
    <property type="entry name" value="Methyltransf_25"/>
    <property type="match status" value="1"/>
</dbReference>
<gene>
    <name evidence="2" type="ORF">DXH95_04475</name>
</gene>
<evidence type="ECO:0000313" key="3">
    <source>
        <dbReference type="Proteomes" id="UP000263833"/>
    </source>
</evidence>
<reference evidence="3" key="1">
    <citation type="submission" date="2018-08" db="EMBL/GenBank/DDBJ databases">
        <authorList>
            <person name="Kim S.-J."/>
            <person name="Jung G.-Y."/>
        </authorList>
    </citation>
    <scope>NUCLEOTIDE SEQUENCE [LARGE SCALE GENOMIC DNA]</scope>
    <source>
        <strain evidence="3">GY_G</strain>
    </source>
</reference>
<dbReference type="Proteomes" id="UP000263833">
    <property type="component" value="Unassembled WGS sequence"/>
</dbReference>
<sequence>MTDKTEWQGQVGTSWARQWQRTDRSFTPLTERLVARILECGDVRRIADIGCGAGELSIKIADARRDANVLGLDISADLVSAASERASGSPNLKFAVADASVWQDPSFIPDLYVSRHGVMFFDDPVAAFANLATSAAENAQMVLSCFRAPSENAWATKIASLVPSAPSGDPHAPGPFAFADPERVKGILSEAGWTDVGFEAVDFDYVAGSGEDPVADALDFFGHIGPAARAIRMLEGDARIAFLDRLRELAHEHLHDGAVRFAAAAWIVTARKN</sequence>